<dbReference type="RefSeq" id="WP_358352136.1">
    <property type="nucleotide sequence ID" value="NZ_JBEZFP010000019.1"/>
</dbReference>
<dbReference type="InterPro" id="IPR016181">
    <property type="entry name" value="Acyl_CoA_acyltransferase"/>
</dbReference>
<sequence>MTAAPVPWTLDHLTGQEVAVPAMRQTIRTIYTEVYAEEPYLRSESDARDWDENVLPRHLDAPGFALVFARTAEDSIPMGFGLGVPLPADNRWWSGMVDPLPEPMTVEDGRQTFAVYEFAVRKAYRRQGLGTAMHNALVGPWTGTRTTLTLRASSPAAVGFWDSQGYRSVGFSRPYPLAPLYTMMLRDHTPPSGRDD</sequence>
<dbReference type="SUPFAM" id="SSF55729">
    <property type="entry name" value="Acyl-CoA N-acyltransferases (Nat)"/>
    <property type="match status" value="1"/>
</dbReference>
<gene>
    <name evidence="2" type="ORF">AB0C36_10400</name>
</gene>
<dbReference type="Proteomes" id="UP001551482">
    <property type="component" value="Unassembled WGS sequence"/>
</dbReference>
<evidence type="ECO:0000313" key="2">
    <source>
        <dbReference type="EMBL" id="MEU8133909.1"/>
    </source>
</evidence>
<dbReference type="Pfam" id="PF00583">
    <property type="entry name" value="Acetyltransf_1"/>
    <property type="match status" value="1"/>
</dbReference>
<name>A0ABV3DG76_9ACTN</name>
<proteinExistence type="predicted"/>
<evidence type="ECO:0000259" key="1">
    <source>
        <dbReference type="PROSITE" id="PS51186"/>
    </source>
</evidence>
<dbReference type="InterPro" id="IPR000182">
    <property type="entry name" value="GNAT_dom"/>
</dbReference>
<organism evidence="2 3">
    <name type="scientific">Streptodolium elevatio</name>
    <dbReference type="NCBI Taxonomy" id="3157996"/>
    <lineage>
        <taxon>Bacteria</taxon>
        <taxon>Bacillati</taxon>
        <taxon>Actinomycetota</taxon>
        <taxon>Actinomycetes</taxon>
        <taxon>Kitasatosporales</taxon>
        <taxon>Streptomycetaceae</taxon>
        <taxon>Streptodolium</taxon>
    </lineage>
</organism>
<reference evidence="2 3" key="1">
    <citation type="submission" date="2024-06" db="EMBL/GenBank/DDBJ databases">
        <title>The Natural Products Discovery Center: Release of the First 8490 Sequenced Strains for Exploring Actinobacteria Biosynthetic Diversity.</title>
        <authorList>
            <person name="Kalkreuter E."/>
            <person name="Kautsar S.A."/>
            <person name="Yang D."/>
            <person name="Bader C.D."/>
            <person name="Teijaro C.N."/>
            <person name="Fluegel L."/>
            <person name="Davis C.M."/>
            <person name="Simpson J.R."/>
            <person name="Lauterbach L."/>
            <person name="Steele A.D."/>
            <person name="Gui C."/>
            <person name="Meng S."/>
            <person name="Li G."/>
            <person name="Viehrig K."/>
            <person name="Ye F."/>
            <person name="Su P."/>
            <person name="Kiefer A.F."/>
            <person name="Nichols A."/>
            <person name="Cepeda A.J."/>
            <person name="Yan W."/>
            <person name="Fan B."/>
            <person name="Jiang Y."/>
            <person name="Adhikari A."/>
            <person name="Zheng C.-J."/>
            <person name="Schuster L."/>
            <person name="Cowan T.M."/>
            <person name="Smanski M.J."/>
            <person name="Chevrette M.G."/>
            <person name="De Carvalho L.P.S."/>
            <person name="Shen B."/>
        </authorList>
    </citation>
    <scope>NUCLEOTIDE SEQUENCE [LARGE SCALE GENOMIC DNA]</scope>
    <source>
        <strain evidence="2 3">NPDC048946</strain>
    </source>
</reference>
<keyword evidence="3" id="KW-1185">Reference proteome</keyword>
<dbReference type="CDD" id="cd04301">
    <property type="entry name" value="NAT_SF"/>
    <property type="match status" value="1"/>
</dbReference>
<comment type="caution">
    <text evidence="2">The sequence shown here is derived from an EMBL/GenBank/DDBJ whole genome shotgun (WGS) entry which is preliminary data.</text>
</comment>
<dbReference type="PROSITE" id="PS51186">
    <property type="entry name" value="GNAT"/>
    <property type="match status" value="1"/>
</dbReference>
<dbReference type="EMBL" id="JBEZFP010000019">
    <property type="protein sequence ID" value="MEU8133909.1"/>
    <property type="molecule type" value="Genomic_DNA"/>
</dbReference>
<evidence type="ECO:0000313" key="3">
    <source>
        <dbReference type="Proteomes" id="UP001551482"/>
    </source>
</evidence>
<protein>
    <submittedName>
        <fullName evidence="2">GNAT family N-acetyltransferase</fullName>
    </submittedName>
</protein>
<feature type="domain" description="N-acetyltransferase" evidence="1">
    <location>
        <begin position="25"/>
        <end position="186"/>
    </location>
</feature>
<accession>A0ABV3DG76</accession>
<dbReference type="Gene3D" id="3.40.630.30">
    <property type="match status" value="1"/>
</dbReference>